<dbReference type="AlphaFoldDB" id="A0A0L7T8V6"/>
<accession>A0A0L7T8V6</accession>
<dbReference type="Pfam" id="PF03500">
    <property type="entry name" value="Cellsynth_D"/>
    <property type="match status" value="1"/>
</dbReference>
<dbReference type="EMBL" id="JRXF01000005">
    <property type="protein sequence ID" value="KOC94553.1"/>
    <property type="molecule type" value="Genomic_DNA"/>
</dbReference>
<dbReference type="InterPro" id="IPR038470">
    <property type="entry name" value="Cellsynth_D_sf"/>
</dbReference>
<proteinExistence type="predicted"/>
<comment type="caution">
    <text evidence="1">The sequence shown here is derived from an EMBL/GenBank/DDBJ whole genome shotgun (WGS) entry which is preliminary data.</text>
</comment>
<evidence type="ECO:0000313" key="1">
    <source>
        <dbReference type="EMBL" id="KOC91636.1"/>
    </source>
</evidence>
<organism evidence="1 4">
    <name type="scientific">Winslowiella iniecta</name>
    <dbReference type="NCBI Taxonomy" id="1560201"/>
    <lineage>
        <taxon>Bacteria</taxon>
        <taxon>Pseudomonadati</taxon>
        <taxon>Pseudomonadota</taxon>
        <taxon>Gammaproteobacteria</taxon>
        <taxon>Enterobacterales</taxon>
        <taxon>Erwiniaceae</taxon>
        <taxon>Winslowiella</taxon>
    </lineage>
</organism>
<dbReference type="Proteomes" id="UP000036851">
    <property type="component" value="Unassembled WGS sequence"/>
</dbReference>
<dbReference type="InterPro" id="IPR022798">
    <property type="entry name" value="BcsD_bac"/>
</dbReference>
<name>A0A0L7T8V6_9GAMM</name>
<reference evidence="3 4" key="1">
    <citation type="journal article" date="2015" name="Int. J. Syst. Evol. Microbiol.">
        <title>Erwinia iniecta sp. nov., isolated from Russian wheat aphids (Diuraphis noxia).</title>
        <authorList>
            <person name="Campillo T."/>
            <person name="Luna E."/>
            <person name="Portier P."/>
            <person name="Fischer-Le Saux M."/>
            <person name="Lapitan N."/>
            <person name="Tisserat N.A."/>
            <person name="Leach J.E."/>
        </authorList>
    </citation>
    <scope>NUCLEOTIDE SEQUENCE [LARGE SCALE GENOMIC DNA]</scope>
    <source>
        <strain evidence="1 4">B120</strain>
        <strain evidence="2 3">B149</strain>
    </source>
</reference>
<gene>
    <name evidence="1" type="ORF">NG42_04565</name>
    <name evidence="2" type="ORF">NG43_04940</name>
</gene>
<evidence type="ECO:0000313" key="4">
    <source>
        <dbReference type="Proteomes" id="UP000037088"/>
    </source>
</evidence>
<protein>
    <submittedName>
        <fullName evidence="1">Cellulose synthase</fullName>
    </submittedName>
</protein>
<dbReference type="PATRIC" id="fig|1560201.3.peg.985"/>
<evidence type="ECO:0000313" key="3">
    <source>
        <dbReference type="Proteomes" id="UP000036851"/>
    </source>
</evidence>
<dbReference type="Gene3D" id="3.30.70.2590">
    <property type="match status" value="1"/>
</dbReference>
<evidence type="ECO:0000313" key="2">
    <source>
        <dbReference type="EMBL" id="KOC94553.1"/>
    </source>
</evidence>
<dbReference type="EMBL" id="JRXE01000005">
    <property type="protein sequence ID" value="KOC91636.1"/>
    <property type="molecule type" value="Genomic_DNA"/>
</dbReference>
<sequence length="152" mass="16859">MNHTFQPSRLHSHQPGWFDLLSVIISGMLENAGEQESQLFLQQMGGQLAQRYPLNSAQTVRDLEVQMNLALARFNWGFVDIEPRENALLLTHMALPEGDNQLATASWRAAMGAVLTGLYAGWLQAQGGSERVPLVCDSVSDDAALLFRYQNS</sequence>
<dbReference type="Proteomes" id="UP000037088">
    <property type="component" value="Unassembled WGS sequence"/>
</dbReference>
<dbReference type="STRING" id="1560201.NG42_04565"/>
<keyword evidence="4" id="KW-1185">Reference proteome</keyword>
<dbReference type="GO" id="GO:0030244">
    <property type="term" value="P:cellulose biosynthetic process"/>
    <property type="evidence" value="ECO:0007669"/>
    <property type="project" value="InterPro"/>
</dbReference>